<keyword evidence="3" id="KW-1185">Reference proteome</keyword>
<dbReference type="EC" id="3.1.-.-" evidence="2"/>
<comment type="caution">
    <text evidence="2">The sequence shown here is derived from an EMBL/GenBank/DDBJ whole genome shotgun (WGS) entry which is preliminary data.</text>
</comment>
<evidence type="ECO:0000313" key="2">
    <source>
        <dbReference type="EMBL" id="MFC3713022.1"/>
    </source>
</evidence>
<dbReference type="Pfam" id="PF01738">
    <property type="entry name" value="DLH"/>
    <property type="match status" value="1"/>
</dbReference>
<feature type="domain" description="Dienelactone hydrolase" evidence="1">
    <location>
        <begin position="87"/>
        <end position="299"/>
    </location>
</feature>
<dbReference type="GO" id="GO:0016787">
    <property type="term" value="F:hydrolase activity"/>
    <property type="evidence" value="ECO:0007669"/>
    <property type="project" value="UniProtKB-KW"/>
</dbReference>
<dbReference type="InterPro" id="IPR002925">
    <property type="entry name" value="Dienelactn_hydro"/>
</dbReference>
<accession>A0ABV7XAA9</accession>
<sequence>MTDPTPPITTPSVTQAMIDAYDDYTHVSLDRRSLMARLTALAGSSAAAYAVLPLIEANPAHAAIVEHDDPRIDHVDTFWKGAGDTEMRGYFVLPKDAPAEVPMVMVIHENRGLTQHIRDVARRVAVAGFGALAPDFLSPLCGTPTDEDQARELIGKLDREETIANGLRSIAFLDRHKRSTGKIGAVGFCWGGGMVNALAIAAGSKLQAAVPYYGPVPGDLSNVRKIRAKMLLQYAGNDERINAGLPAYKKALTKARVDWALHMYQEQQHAFHNDTSPARYNKLVAEQSWRRTIDFFKKHLD</sequence>
<dbReference type="Proteomes" id="UP001595615">
    <property type="component" value="Unassembled WGS sequence"/>
</dbReference>
<protein>
    <submittedName>
        <fullName evidence="2">Dienelactone hydrolase family protein</fullName>
        <ecNumber evidence="2">3.1.-.-</ecNumber>
    </submittedName>
</protein>
<gene>
    <name evidence="2" type="ORF">ACFOMD_10590</name>
</gene>
<dbReference type="RefSeq" id="WP_380861050.1">
    <property type="nucleotide sequence ID" value="NZ_JBHRXV010000010.1"/>
</dbReference>
<name>A0ABV7XAA9_9SPHN</name>
<dbReference type="PANTHER" id="PTHR46623:SF6">
    <property type="entry name" value="ALPHA_BETA-HYDROLASES SUPERFAMILY PROTEIN"/>
    <property type="match status" value="1"/>
</dbReference>
<dbReference type="PANTHER" id="PTHR46623">
    <property type="entry name" value="CARBOXYMETHYLENEBUTENOLIDASE-RELATED"/>
    <property type="match status" value="1"/>
</dbReference>
<dbReference type="EMBL" id="JBHRXV010000010">
    <property type="protein sequence ID" value="MFC3713022.1"/>
    <property type="molecule type" value="Genomic_DNA"/>
</dbReference>
<dbReference type="SUPFAM" id="SSF53474">
    <property type="entry name" value="alpha/beta-Hydrolases"/>
    <property type="match status" value="1"/>
</dbReference>
<evidence type="ECO:0000259" key="1">
    <source>
        <dbReference type="Pfam" id="PF01738"/>
    </source>
</evidence>
<dbReference type="InterPro" id="IPR006311">
    <property type="entry name" value="TAT_signal"/>
</dbReference>
<dbReference type="InterPro" id="IPR051049">
    <property type="entry name" value="Dienelactone_hydrolase-like"/>
</dbReference>
<dbReference type="PROSITE" id="PS51318">
    <property type="entry name" value="TAT"/>
    <property type="match status" value="1"/>
</dbReference>
<proteinExistence type="predicted"/>
<reference evidence="3" key="1">
    <citation type="journal article" date="2019" name="Int. J. Syst. Evol. Microbiol.">
        <title>The Global Catalogue of Microorganisms (GCM) 10K type strain sequencing project: providing services to taxonomists for standard genome sequencing and annotation.</title>
        <authorList>
            <consortium name="The Broad Institute Genomics Platform"/>
            <consortium name="The Broad Institute Genome Sequencing Center for Infectious Disease"/>
            <person name="Wu L."/>
            <person name="Ma J."/>
        </authorList>
    </citation>
    <scope>NUCLEOTIDE SEQUENCE [LARGE SCALE GENOMIC DNA]</scope>
    <source>
        <strain evidence="3">KCTC 42644</strain>
    </source>
</reference>
<evidence type="ECO:0000313" key="3">
    <source>
        <dbReference type="Proteomes" id="UP001595615"/>
    </source>
</evidence>
<dbReference type="InterPro" id="IPR029058">
    <property type="entry name" value="AB_hydrolase_fold"/>
</dbReference>
<organism evidence="2 3">
    <name type="scientific">Sphingoaurantiacus capsulatus</name>
    <dbReference type="NCBI Taxonomy" id="1771310"/>
    <lineage>
        <taxon>Bacteria</taxon>
        <taxon>Pseudomonadati</taxon>
        <taxon>Pseudomonadota</taxon>
        <taxon>Alphaproteobacteria</taxon>
        <taxon>Sphingomonadales</taxon>
        <taxon>Sphingosinicellaceae</taxon>
        <taxon>Sphingoaurantiacus</taxon>
    </lineage>
</organism>
<dbReference type="Gene3D" id="3.40.50.1820">
    <property type="entry name" value="alpha/beta hydrolase"/>
    <property type="match status" value="1"/>
</dbReference>
<keyword evidence="2" id="KW-0378">Hydrolase</keyword>